<name>A0A3N4ZSJ4_9MICO</name>
<dbReference type="AlphaFoldDB" id="A0A3N4ZSJ4"/>
<evidence type="ECO:0000259" key="2">
    <source>
        <dbReference type="Pfam" id="PF02720"/>
    </source>
</evidence>
<evidence type="ECO:0000313" key="3">
    <source>
        <dbReference type="EMBL" id="RPF28462.1"/>
    </source>
</evidence>
<dbReference type="Proteomes" id="UP000280726">
    <property type="component" value="Unassembled WGS sequence"/>
</dbReference>
<evidence type="ECO:0000313" key="4">
    <source>
        <dbReference type="Proteomes" id="UP000280726"/>
    </source>
</evidence>
<feature type="compositionally biased region" description="Pro residues" evidence="1">
    <location>
        <begin position="682"/>
        <end position="694"/>
    </location>
</feature>
<feature type="region of interest" description="Disordered" evidence="1">
    <location>
        <begin position="1"/>
        <end position="27"/>
    </location>
</feature>
<reference evidence="3 4" key="1">
    <citation type="submission" date="2018-11" db="EMBL/GenBank/DDBJ databases">
        <title>Sequencing the genomes of 1000 actinobacteria strains.</title>
        <authorList>
            <person name="Klenk H.-P."/>
        </authorList>
    </citation>
    <scope>NUCLEOTIDE SEQUENCE [LARGE SCALE GENOMIC DNA]</scope>
    <source>
        <strain evidence="3 4">DSM 14418</strain>
    </source>
</reference>
<feature type="compositionally biased region" description="Low complexity" evidence="1">
    <location>
        <begin position="10"/>
        <end position="27"/>
    </location>
</feature>
<dbReference type="Pfam" id="PF02720">
    <property type="entry name" value="DUF222"/>
    <property type="match status" value="1"/>
</dbReference>
<dbReference type="EMBL" id="RKRA01000001">
    <property type="protein sequence ID" value="RPF28462.1"/>
    <property type="molecule type" value="Genomic_DNA"/>
</dbReference>
<dbReference type="InterPro" id="IPR003615">
    <property type="entry name" value="HNH_nuc"/>
</dbReference>
<feature type="region of interest" description="Disordered" evidence="1">
    <location>
        <begin position="521"/>
        <end position="750"/>
    </location>
</feature>
<proteinExistence type="predicted"/>
<feature type="compositionally biased region" description="Low complexity" evidence="1">
    <location>
        <begin position="586"/>
        <end position="602"/>
    </location>
</feature>
<feature type="region of interest" description="Disordered" evidence="1">
    <location>
        <begin position="358"/>
        <end position="387"/>
    </location>
</feature>
<feature type="domain" description="DUF222" evidence="2">
    <location>
        <begin position="117"/>
        <end position="281"/>
    </location>
</feature>
<sequence>MAAQAPPVSPAGSVSVGSGSPASPSVVSAESCSASPLGLVVGVRSAVAGLRAGAAGSGAAEWSDGERVAVIEGLDAALRELTVYRGEVLLAHRQGGSWSSGRDRDFPDWRARVTGAGRGAALGELQVAEGLELMPEVAAAVAGGELTLEHARVLARVRAGGSREVKESLTGAVVADLVERGKSLSAPELGREARKVAARIDAQAAQESYTAVWRRRKVTTSGVAGGGRRGEWFLDDVGAAIVETALDAVVGTPAKDDTRSREQRWADALVMMAGRVLQVGNDLTGAQVRPHLALLVQDRTWAALRLWRQQQAGTGQDGSVCGNAGGDAGGGGAGAGETSAGAGFGLTGAARPEIGCTFVSGRPGPRVTGPRVTGPGVTGPDATAPGATGPVPAVAALPDVDPGELEDGTVIPLGELERLMCDCEVTRMVVDATGVPLDVGQTQRTYAKELRRAVTTRDRHCQWPGCAIRASWCEVHHLWWYSRGGPTSVELGLTVCSFHHHRIHNEHVSVTILADGYDFHHRDGRPIGTTRRHPRTAGRRRDAGDGLSPPRCTADGPEAVLLASWPPALTGARPPTAQRPSLGSSGAIPDAATGTDAGAAADVGGGGPGSPPRTGDPPVQGRMVVDSTRGSPPATAGKSYPGAPDESRSAPEPAKGARAAPDTPDRTRAVLASPPQTRRPGSAPPARPDGPPRPGTTTPTDHPTGRERRERSGRTSARTHHAQPDLWDSGPWDGNTMLDPRYTKTLDPPF</sequence>
<comment type="caution">
    <text evidence="3">The sequence shown here is derived from an EMBL/GenBank/DDBJ whole genome shotgun (WGS) entry which is preliminary data.</text>
</comment>
<gene>
    <name evidence="3" type="ORF">EDD32_2989</name>
</gene>
<feature type="compositionally biased region" description="Basic and acidic residues" evidence="1">
    <location>
        <begin position="703"/>
        <end position="713"/>
    </location>
</feature>
<protein>
    <submittedName>
        <fullName evidence="3">Uncharacterized protein DUF222</fullName>
    </submittedName>
</protein>
<organism evidence="3 4">
    <name type="scientific">Georgenia muralis</name>
    <dbReference type="NCBI Taxonomy" id="154117"/>
    <lineage>
        <taxon>Bacteria</taxon>
        <taxon>Bacillati</taxon>
        <taxon>Actinomycetota</taxon>
        <taxon>Actinomycetes</taxon>
        <taxon>Micrococcales</taxon>
        <taxon>Bogoriellaceae</taxon>
        <taxon>Georgenia</taxon>
    </lineage>
</organism>
<accession>A0A3N4ZSJ4</accession>
<keyword evidence="4" id="KW-1185">Reference proteome</keyword>
<evidence type="ECO:0000256" key="1">
    <source>
        <dbReference type="SAM" id="MobiDB-lite"/>
    </source>
</evidence>
<dbReference type="InterPro" id="IPR003870">
    <property type="entry name" value="DUF222"/>
</dbReference>
<feature type="compositionally biased region" description="Low complexity" evidence="1">
    <location>
        <begin position="361"/>
        <end position="387"/>
    </location>
</feature>
<dbReference type="CDD" id="cd00085">
    <property type="entry name" value="HNHc"/>
    <property type="match status" value="1"/>
</dbReference>